<dbReference type="PROSITE" id="PS01238">
    <property type="entry name" value="GDA1_CD39_NTPASE"/>
    <property type="match status" value="1"/>
</dbReference>
<evidence type="ECO:0000256" key="1">
    <source>
        <dbReference type="ARBA" id="ARBA00009283"/>
    </source>
</evidence>
<dbReference type="Gene3D" id="3.30.420.540">
    <property type="match status" value="1"/>
</dbReference>
<feature type="binding site" evidence="10">
    <location>
        <begin position="233"/>
        <end position="237"/>
    </location>
    <ligand>
        <name>ATP</name>
        <dbReference type="ChEBI" id="CHEBI:30616"/>
    </ligand>
</feature>
<dbReference type="GO" id="GO:0004050">
    <property type="term" value="F:apyrase activity"/>
    <property type="evidence" value="ECO:0007669"/>
    <property type="project" value="UniProtKB-EC"/>
</dbReference>
<feature type="transmembrane region" description="Helical" evidence="12">
    <location>
        <begin position="452"/>
        <end position="472"/>
    </location>
</feature>
<evidence type="ECO:0000256" key="3">
    <source>
        <dbReference type="ARBA" id="ARBA00022801"/>
    </source>
</evidence>
<dbReference type="Proteomes" id="UP000197138">
    <property type="component" value="Unassembled WGS sequence"/>
</dbReference>
<gene>
    <name evidence="13" type="ORF">CDL15_Pgr026690</name>
</gene>
<evidence type="ECO:0000256" key="12">
    <source>
        <dbReference type="SAM" id="Phobius"/>
    </source>
</evidence>
<evidence type="ECO:0000256" key="2">
    <source>
        <dbReference type="ARBA" id="ARBA00012148"/>
    </source>
</evidence>
<dbReference type="InterPro" id="IPR000407">
    <property type="entry name" value="GDA1_CD39_NTPase"/>
</dbReference>
<dbReference type="GO" id="GO:0009134">
    <property type="term" value="P:nucleoside diphosphate catabolic process"/>
    <property type="evidence" value="ECO:0007669"/>
    <property type="project" value="TreeGrafter"/>
</dbReference>
<evidence type="ECO:0000256" key="6">
    <source>
        <dbReference type="ARBA" id="ARBA00031428"/>
    </source>
</evidence>
<dbReference type="Gene3D" id="3.30.420.150">
    <property type="entry name" value="Exopolyphosphatase. Domain 2"/>
    <property type="match status" value="1"/>
</dbReference>
<dbReference type="GO" id="GO:0017110">
    <property type="term" value="F:nucleoside diphosphate phosphatase activity"/>
    <property type="evidence" value="ECO:0007669"/>
    <property type="project" value="TreeGrafter"/>
</dbReference>
<dbReference type="Pfam" id="PF01150">
    <property type="entry name" value="GDA1_CD39"/>
    <property type="match status" value="2"/>
</dbReference>
<sequence length="497" mass="55841">MDYSNLLPRSSSAAYFPPHRTQLHPRMHSFSSTLSPNPRKSPSKFLLLLVPLFTAPFLFFLLSTARSVHRSSKFTDPKPTFFGAAINVGLYSSRIRVFEFVNEGELPTVAVDGSAMVRAGLAHFGEEPERAGREISEMVEFAEGRVPVKEWSSTRVVLLVSGGLDRVSSKKRDRIIKSFRQVLRKSRFLFKDEWVREIQGGDEGVYAWIAVNYVLGSLRGEPRDTTGVIELGGGNLQDTVWESLNELHKSKELTSSSQLKEMLSGNPCVSRGYERSPDASDTKLVRSNTSGNFPACKAEASALLKARQDKCSQPHCKILQPSFLKLQDKANSLESFFYTNEIFGIFSSTGLSDLRAAGQHYCEDDWNKLKSQHNNVADRDLLRYCFSSAYAVALLHDRLGIPLTGERIETANRTGNIIPLDWTLGAYIVQTMVDPVYSEQDNFGQIVGNESVTYFSLFAILLVVVLAIVLIFQWRKPQFKTIYDLEKGHYIVTRVPR</sequence>
<dbReference type="Gene3D" id="3.30.420.40">
    <property type="match status" value="1"/>
</dbReference>
<keyword evidence="12" id="KW-1133">Transmembrane helix</keyword>
<protein>
    <recommendedName>
        <fullName evidence="2">apyrase</fullName>
        <ecNumber evidence="2">3.6.1.5</ecNumber>
    </recommendedName>
    <alternativeName>
        <fullName evidence="6">ATP-diphosphatase</fullName>
    </alternativeName>
    <alternativeName>
        <fullName evidence="7">ATP-diphosphohydrolase</fullName>
    </alternativeName>
    <alternativeName>
        <fullName evidence="4">Adenosine diphosphatase</fullName>
    </alternativeName>
    <alternativeName>
        <fullName evidence="5">NTPDase</fullName>
    </alternativeName>
</protein>
<proteinExistence type="inferred from homology"/>
<feature type="active site" description="Proton acceptor" evidence="9">
    <location>
        <position position="203"/>
    </location>
</feature>
<evidence type="ECO:0000256" key="10">
    <source>
        <dbReference type="PIRSR" id="PIRSR600407-2"/>
    </source>
</evidence>
<dbReference type="AlphaFoldDB" id="A0A218WMY1"/>
<evidence type="ECO:0000256" key="8">
    <source>
        <dbReference type="ARBA" id="ARBA00049175"/>
    </source>
</evidence>
<keyword evidence="12" id="KW-0812">Transmembrane</keyword>
<dbReference type="PANTHER" id="PTHR11782">
    <property type="entry name" value="ADENOSINE/GUANOSINE DIPHOSPHATASE"/>
    <property type="match status" value="1"/>
</dbReference>
<comment type="caution">
    <text evidence="13">The sequence shown here is derived from an EMBL/GenBank/DDBJ whole genome shotgun (WGS) entry which is preliminary data.</text>
</comment>
<dbReference type="EMBL" id="MTKT01003950">
    <property type="protein sequence ID" value="OWM73591.1"/>
    <property type="molecule type" value="Genomic_DNA"/>
</dbReference>
<evidence type="ECO:0000256" key="11">
    <source>
        <dbReference type="RuleBase" id="RU003833"/>
    </source>
</evidence>
<evidence type="ECO:0000256" key="7">
    <source>
        <dbReference type="ARBA" id="ARBA00032306"/>
    </source>
</evidence>
<dbReference type="GO" id="GO:0016020">
    <property type="term" value="C:membrane"/>
    <property type="evidence" value="ECO:0007669"/>
    <property type="project" value="TreeGrafter"/>
</dbReference>
<dbReference type="PANTHER" id="PTHR11782:SF96">
    <property type="entry name" value="APYRASE 6-RELATED"/>
    <property type="match status" value="1"/>
</dbReference>
<keyword evidence="10" id="KW-0547">Nucleotide-binding</keyword>
<comment type="similarity">
    <text evidence="1 11">Belongs to the GDA1/CD39 NTPase family.</text>
</comment>
<keyword evidence="12" id="KW-0472">Membrane</keyword>
<accession>A0A218WMY1</accession>
<reference evidence="14" key="1">
    <citation type="journal article" date="2017" name="Plant J.">
        <title>The pomegranate (Punica granatum L.) genome and the genomics of punicalagin biosynthesis.</title>
        <authorList>
            <person name="Qin G."/>
            <person name="Xu C."/>
            <person name="Ming R."/>
            <person name="Tang H."/>
            <person name="Guyot R."/>
            <person name="Kramer E.M."/>
            <person name="Hu Y."/>
            <person name="Yi X."/>
            <person name="Qi Y."/>
            <person name="Xu X."/>
            <person name="Gao Z."/>
            <person name="Pan H."/>
            <person name="Jian J."/>
            <person name="Tian Y."/>
            <person name="Yue Z."/>
            <person name="Xu Y."/>
        </authorList>
    </citation>
    <scope>NUCLEOTIDE SEQUENCE [LARGE SCALE GENOMIC DNA]</scope>
    <source>
        <strain evidence="14">cv. Dabenzi</strain>
    </source>
</reference>
<keyword evidence="10" id="KW-0067">ATP-binding</keyword>
<name>A0A218WMY1_PUNGR</name>
<evidence type="ECO:0000313" key="14">
    <source>
        <dbReference type="Proteomes" id="UP000197138"/>
    </source>
</evidence>
<comment type="catalytic activity">
    <reaction evidence="8">
        <text>a ribonucleoside 5'-triphosphate + 2 H2O = a ribonucleoside 5'-phosphate + 2 phosphate + 2 H(+)</text>
        <dbReference type="Rhea" id="RHEA:36795"/>
        <dbReference type="ChEBI" id="CHEBI:15377"/>
        <dbReference type="ChEBI" id="CHEBI:15378"/>
        <dbReference type="ChEBI" id="CHEBI:43474"/>
        <dbReference type="ChEBI" id="CHEBI:58043"/>
        <dbReference type="ChEBI" id="CHEBI:61557"/>
        <dbReference type="EC" id="3.6.1.5"/>
    </reaction>
</comment>
<dbReference type="EC" id="3.6.1.5" evidence="2"/>
<evidence type="ECO:0000256" key="9">
    <source>
        <dbReference type="PIRSR" id="PIRSR600407-1"/>
    </source>
</evidence>
<organism evidence="13 14">
    <name type="scientific">Punica granatum</name>
    <name type="common">Pomegranate</name>
    <dbReference type="NCBI Taxonomy" id="22663"/>
    <lineage>
        <taxon>Eukaryota</taxon>
        <taxon>Viridiplantae</taxon>
        <taxon>Streptophyta</taxon>
        <taxon>Embryophyta</taxon>
        <taxon>Tracheophyta</taxon>
        <taxon>Spermatophyta</taxon>
        <taxon>Magnoliopsida</taxon>
        <taxon>eudicotyledons</taxon>
        <taxon>Gunneridae</taxon>
        <taxon>Pentapetalae</taxon>
        <taxon>rosids</taxon>
        <taxon>malvids</taxon>
        <taxon>Myrtales</taxon>
        <taxon>Lythraceae</taxon>
        <taxon>Punica</taxon>
    </lineage>
</organism>
<evidence type="ECO:0000256" key="5">
    <source>
        <dbReference type="ARBA" id="ARBA00031370"/>
    </source>
</evidence>
<feature type="transmembrane region" description="Helical" evidence="12">
    <location>
        <begin position="45"/>
        <end position="65"/>
    </location>
</feature>
<keyword evidence="3 11" id="KW-0378">Hydrolase</keyword>
<dbReference type="GO" id="GO:0005524">
    <property type="term" value="F:ATP binding"/>
    <property type="evidence" value="ECO:0007669"/>
    <property type="project" value="UniProtKB-KW"/>
</dbReference>
<evidence type="ECO:0000313" key="13">
    <source>
        <dbReference type="EMBL" id="OWM73591.1"/>
    </source>
</evidence>
<evidence type="ECO:0000256" key="4">
    <source>
        <dbReference type="ARBA" id="ARBA00030084"/>
    </source>
</evidence>